<evidence type="ECO:0000313" key="7">
    <source>
        <dbReference type="EMBL" id="RIH82544.1"/>
    </source>
</evidence>
<keyword evidence="4" id="KW-0274">FAD</keyword>
<dbReference type="EC" id="1.5.3.6" evidence="7"/>
<evidence type="ECO:0000256" key="1">
    <source>
        <dbReference type="ARBA" id="ARBA00001974"/>
    </source>
</evidence>
<keyword evidence="3" id="KW-0285">Flavoprotein</keyword>
<dbReference type="InterPro" id="IPR006093">
    <property type="entry name" value="Oxy_OxRdtase_FAD_BS"/>
</dbReference>
<comment type="caution">
    <text evidence="7">The sequence shown here is derived from an EMBL/GenBank/DDBJ whole genome shotgun (WGS) entry which is preliminary data.</text>
</comment>
<dbReference type="PANTHER" id="PTHR42973">
    <property type="entry name" value="BINDING OXIDOREDUCTASE, PUTATIVE (AFU_ORTHOLOGUE AFUA_1G17690)-RELATED"/>
    <property type="match status" value="1"/>
</dbReference>
<evidence type="ECO:0000313" key="8">
    <source>
        <dbReference type="Proteomes" id="UP000265715"/>
    </source>
</evidence>
<dbReference type="Pfam" id="PF01565">
    <property type="entry name" value="FAD_binding_4"/>
    <property type="match status" value="1"/>
</dbReference>
<name>A0A399ED28_9DEIN</name>
<protein>
    <submittedName>
        <fullName evidence="7">6-hydroxy-D-nicotine oxidase</fullName>
        <ecNumber evidence="7">1.5.3.6</ecNumber>
    </submittedName>
</protein>
<proteinExistence type="inferred from homology"/>
<dbReference type="InterPro" id="IPR050416">
    <property type="entry name" value="FAD-linked_Oxidoreductase"/>
</dbReference>
<evidence type="ECO:0000256" key="2">
    <source>
        <dbReference type="ARBA" id="ARBA00005466"/>
    </source>
</evidence>
<keyword evidence="8" id="KW-1185">Reference proteome</keyword>
<reference evidence="7 8" key="1">
    <citation type="submission" date="2018-08" db="EMBL/GenBank/DDBJ databases">
        <title>Meiothermus terrae DSM 26712 genome sequencing project.</title>
        <authorList>
            <person name="Da Costa M.S."/>
            <person name="Albuquerque L."/>
            <person name="Raposo P."/>
            <person name="Froufe H.J.C."/>
            <person name="Barroso C.S."/>
            <person name="Egas C."/>
        </authorList>
    </citation>
    <scope>NUCLEOTIDE SEQUENCE [LARGE SCALE GENOMIC DNA]</scope>
    <source>
        <strain evidence="7 8">DSM 26712</strain>
    </source>
</reference>
<evidence type="ECO:0000259" key="6">
    <source>
        <dbReference type="PROSITE" id="PS51387"/>
    </source>
</evidence>
<keyword evidence="5 7" id="KW-0560">Oxidoreductase</keyword>
<dbReference type="InterPro" id="IPR006094">
    <property type="entry name" value="Oxid_FAD_bind_N"/>
</dbReference>
<comment type="cofactor">
    <cofactor evidence="1">
        <name>FAD</name>
        <dbReference type="ChEBI" id="CHEBI:57692"/>
    </cofactor>
</comment>
<dbReference type="InterPro" id="IPR016169">
    <property type="entry name" value="FAD-bd_PCMH_sub2"/>
</dbReference>
<dbReference type="AlphaFoldDB" id="A0A399ED28"/>
<dbReference type="RefSeq" id="WP_245971628.1">
    <property type="nucleotide sequence ID" value="NZ_QXDL01000117.1"/>
</dbReference>
<dbReference type="GO" id="GO:0071949">
    <property type="term" value="F:FAD binding"/>
    <property type="evidence" value="ECO:0007669"/>
    <property type="project" value="InterPro"/>
</dbReference>
<dbReference type="PROSITE" id="PS00862">
    <property type="entry name" value="OX2_COVAL_FAD"/>
    <property type="match status" value="1"/>
</dbReference>
<evidence type="ECO:0000256" key="5">
    <source>
        <dbReference type="ARBA" id="ARBA00023002"/>
    </source>
</evidence>
<dbReference type="PANTHER" id="PTHR42973:SF39">
    <property type="entry name" value="FAD-BINDING PCMH-TYPE DOMAIN-CONTAINING PROTEIN"/>
    <property type="match status" value="1"/>
</dbReference>
<evidence type="ECO:0000256" key="4">
    <source>
        <dbReference type="ARBA" id="ARBA00022827"/>
    </source>
</evidence>
<sequence>MANEPHSPSAQAHPALPISRLRESFTGRVIEPHDPGYDEARAVFMGGIDARPAVILRAANAEDVARAVEFARESGLELAVRGGGHSAAGHSTVEGGVVLDLRGMKALDVDVEARTAWAEAGLTAGEYTEATGAHGLATGFGDTGSVGIGGITLGGGIGYLVRKHGLTVDSLLAAEVVTADGQLLYADEEHHPDLFWALRGGGGNFGVVTRFKFRLHPVDAVVGGVLLLPATPGVIAGFIAEAEAAPEELSAIVNVMPAPPLPFVPAEHHGKLVVMALMAYAGDAEAGERALAPFRRLAPPLADLLRPMRYPELYPPEEEGYRPTAVARTMFLDAVDRGVAETVLEHLRSSTAAVRVAQLRVLGGAMARVSAGATAFAHRGRRVMANVAAFYGPHDRAEQEAWVKGFAAALRQGDGGAYVNFLGDEGAERVRAAYPGPTWERLVAVKRRYDPGNLFRRNQNIPPRG</sequence>
<dbReference type="Pfam" id="PF08031">
    <property type="entry name" value="BBE"/>
    <property type="match status" value="1"/>
</dbReference>
<dbReference type="PROSITE" id="PS51387">
    <property type="entry name" value="FAD_PCMH"/>
    <property type="match status" value="1"/>
</dbReference>
<dbReference type="GO" id="GO:0018530">
    <property type="term" value="F:(R)-6-hydroxynicotine oxidase activity"/>
    <property type="evidence" value="ECO:0007669"/>
    <property type="project" value="UniProtKB-EC"/>
</dbReference>
<dbReference type="SUPFAM" id="SSF56176">
    <property type="entry name" value="FAD-binding/transporter-associated domain-like"/>
    <property type="match status" value="1"/>
</dbReference>
<organism evidence="7 8">
    <name type="scientific">Calidithermus terrae</name>
    <dbReference type="NCBI Taxonomy" id="1408545"/>
    <lineage>
        <taxon>Bacteria</taxon>
        <taxon>Thermotogati</taxon>
        <taxon>Deinococcota</taxon>
        <taxon>Deinococci</taxon>
        <taxon>Thermales</taxon>
        <taxon>Thermaceae</taxon>
        <taxon>Calidithermus</taxon>
    </lineage>
</organism>
<dbReference type="Gene3D" id="3.30.43.10">
    <property type="entry name" value="Uridine Diphospho-n-acetylenolpyruvylglucosamine Reductase, domain 2"/>
    <property type="match status" value="1"/>
</dbReference>
<evidence type="ECO:0000256" key="3">
    <source>
        <dbReference type="ARBA" id="ARBA00022630"/>
    </source>
</evidence>
<dbReference type="Gene3D" id="3.30.465.10">
    <property type="match status" value="1"/>
</dbReference>
<dbReference type="InterPro" id="IPR016166">
    <property type="entry name" value="FAD-bd_PCMH"/>
</dbReference>
<dbReference type="InterPro" id="IPR036318">
    <property type="entry name" value="FAD-bd_PCMH-like_sf"/>
</dbReference>
<dbReference type="EMBL" id="QXDL01000117">
    <property type="protein sequence ID" value="RIH82544.1"/>
    <property type="molecule type" value="Genomic_DNA"/>
</dbReference>
<dbReference type="Gene3D" id="3.40.462.20">
    <property type="match status" value="1"/>
</dbReference>
<dbReference type="Proteomes" id="UP000265715">
    <property type="component" value="Unassembled WGS sequence"/>
</dbReference>
<dbReference type="InterPro" id="IPR012951">
    <property type="entry name" value="BBE"/>
</dbReference>
<comment type="similarity">
    <text evidence="2">Belongs to the oxygen-dependent FAD-linked oxidoreductase family.</text>
</comment>
<feature type="domain" description="FAD-binding PCMH-type" evidence="6">
    <location>
        <begin position="48"/>
        <end position="218"/>
    </location>
</feature>
<dbReference type="InterPro" id="IPR016167">
    <property type="entry name" value="FAD-bd_PCMH_sub1"/>
</dbReference>
<accession>A0A399ED28</accession>
<gene>
    <name evidence="7" type="ORF">Mterra_02618</name>
</gene>